<keyword evidence="3" id="KW-1185">Reference proteome</keyword>
<feature type="domain" description="FAD-dependent urate hydroxylase HpyO/Asp monooxygenase CreE-like FAD/NAD(P)-binding" evidence="1">
    <location>
        <begin position="19"/>
        <end position="78"/>
    </location>
</feature>
<dbReference type="Pfam" id="PF13454">
    <property type="entry name" value="NAD_binding_9"/>
    <property type="match status" value="1"/>
</dbReference>
<dbReference type="InterPro" id="IPR052189">
    <property type="entry name" value="L-asp_N-monooxygenase_NS-form"/>
</dbReference>
<evidence type="ECO:0000259" key="1">
    <source>
        <dbReference type="Pfam" id="PF13454"/>
    </source>
</evidence>
<dbReference type="Gene3D" id="3.50.50.60">
    <property type="entry name" value="FAD/NAD(P)-binding domain"/>
    <property type="match status" value="1"/>
</dbReference>
<dbReference type="InterPro" id="IPR036188">
    <property type="entry name" value="FAD/NAD-bd_sf"/>
</dbReference>
<reference evidence="2 3" key="1">
    <citation type="submission" date="2019-02" db="EMBL/GenBank/DDBJ databases">
        <title>Emended description of the genus Rhodopseudomonas and description of Rhodopseudomonas albus sp. nov., a non-phototrophic, heavy-metal-tolerant bacterium isolated from garden soil.</title>
        <authorList>
            <person name="Bao Z."/>
            <person name="Cao W.W."/>
            <person name="Sato Y."/>
            <person name="Nishizawa T."/>
            <person name="Zhao J."/>
            <person name="Guo Y."/>
            <person name="Ohta H."/>
        </authorList>
    </citation>
    <scope>NUCLEOTIDE SEQUENCE [LARGE SCALE GENOMIC DNA]</scope>
    <source>
        <strain evidence="2 3">SK50-23</strain>
    </source>
</reference>
<evidence type="ECO:0000313" key="3">
    <source>
        <dbReference type="Proteomes" id="UP000682843"/>
    </source>
</evidence>
<dbReference type="EMBL" id="CP036498">
    <property type="protein sequence ID" value="QUS41338.1"/>
    <property type="molecule type" value="Genomic_DNA"/>
</dbReference>
<organism evidence="2 3">
    <name type="scientific">Tardiphaga alba</name>
    <dbReference type="NCBI Taxonomy" id="340268"/>
    <lineage>
        <taxon>Bacteria</taxon>
        <taxon>Pseudomonadati</taxon>
        <taxon>Pseudomonadota</taxon>
        <taxon>Alphaproteobacteria</taxon>
        <taxon>Hyphomicrobiales</taxon>
        <taxon>Nitrobacteraceae</taxon>
        <taxon>Tardiphaga</taxon>
    </lineage>
</organism>
<dbReference type="Proteomes" id="UP000682843">
    <property type="component" value="Chromosome"/>
</dbReference>
<dbReference type="PANTHER" id="PTHR40254:SF1">
    <property type="entry name" value="BLR0577 PROTEIN"/>
    <property type="match status" value="1"/>
</dbReference>
<dbReference type="SUPFAM" id="SSF51905">
    <property type="entry name" value="FAD/NAD(P)-binding domain"/>
    <property type="match status" value="2"/>
</dbReference>
<protein>
    <recommendedName>
        <fullName evidence="1">FAD-dependent urate hydroxylase HpyO/Asp monooxygenase CreE-like FAD/NAD(P)-binding domain-containing protein</fullName>
    </recommendedName>
</protein>
<accession>A0ABX8ACD4</accession>
<sequence>MAERDDGHRLDGLFTVLRPRWRYGDYISAHLSEVADAGVVTTVADTITQIEQQGSGYTLSTQSGDRITADLVFLCLGNPPPSPFPNVQPSHRSITNVWVARALDDIGIDDRVLVIGTGATAVDVVIDLMRRGLRQPITMISRRGLLPLVDAPAETDPDPLETWPELTTRGIFAALLKDTRRKLAAGISWQTSIDTFRLQIAGLWADASPAERLRFSRHLRSIWLVHRHRLAPDVAQHLDQLRREQRLDVVAGRLLSAIATPAGYDVTIRKRGGAITTLAPNWILNCTGPEERYDRIGNPLVAAMLDTGFARRGHGGIGLDVDDSCRLLDCNGSAHPGAYVVGHATRGAFWEVTAVSNIRQQVLGIVEALQMSKTTKAIRQETV</sequence>
<gene>
    <name evidence="2" type="ORF">RPMA_22705</name>
</gene>
<name>A0ABX8ACD4_9BRAD</name>
<dbReference type="PANTHER" id="PTHR40254">
    <property type="entry name" value="BLR0577 PROTEIN"/>
    <property type="match status" value="1"/>
</dbReference>
<proteinExistence type="predicted"/>
<dbReference type="InterPro" id="IPR038732">
    <property type="entry name" value="HpyO/CreE_NAD-binding"/>
</dbReference>
<evidence type="ECO:0000313" key="2">
    <source>
        <dbReference type="EMBL" id="QUS41338.1"/>
    </source>
</evidence>